<reference evidence="1 2" key="1">
    <citation type="submission" date="2019-03" db="EMBL/GenBank/DDBJ databases">
        <title>First draft genome of Liparis tanakae, snailfish: a comprehensive survey of snailfish specific genes.</title>
        <authorList>
            <person name="Kim W."/>
            <person name="Song I."/>
            <person name="Jeong J.-H."/>
            <person name="Kim D."/>
            <person name="Kim S."/>
            <person name="Ryu S."/>
            <person name="Song J.Y."/>
            <person name="Lee S.K."/>
        </authorList>
    </citation>
    <scope>NUCLEOTIDE SEQUENCE [LARGE SCALE GENOMIC DNA]</scope>
    <source>
        <tissue evidence="1">Muscle</tissue>
    </source>
</reference>
<dbReference type="PANTHER" id="PTHR21367">
    <property type="entry name" value="ARGININE-TRNA-PROTEIN TRANSFERASE 1"/>
    <property type="match status" value="1"/>
</dbReference>
<comment type="caution">
    <text evidence="1">The sequence shown here is derived from an EMBL/GenBank/DDBJ whole genome shotgun (WGS) entry which is preliminary data.</text>
</comment>
<dbReference type="AlphaFoldDB" id="A0A4Z2EX22"/>
<name>A0A4Z2EX22_9TELE</name>
<dbReference type="GO" id="GO:0005737">
    <property type="term" value="C:cytoplasm"/>
    <property type="evidence" value="ECO:0007669"/>
    <property type="project" value="TreeGrafter"/>
</dbReference>
<accession>A0A4Z2EX22</accession>
<organism evidence="1 2">
    <name type="scientific">Liparis tanakae</name>
    <name type="common">Tanaka's snailfish</name>
    <dbReference type="NCBI Taxonomy" id="230148"/>
    <lineage>
        <taxon>Eukaryota</taxon>
        <taxon>Metazoa</taxon>
        <taxon>Chordata</taxon>
        <taxon>Craniata</taxon>
        <taxon>Vertebrata</taxon>
        <taxon>Euteleostomi</taxon>
        <taxon>Actinopterygii</taxon>
        <taxon>Neopterygii</taxon>
        <taxon>Teleostei</taxon>
        <taxon>Neoteleostei</taxon>
        <taxon>Acanthomorphata</taxon>
        <taxon>Eupercaria</taxon>
        <taxon>Perciformes</taxon>
        <taxon>Cottioidei</taxon>
        <taxon>Cottales</taxon>
        <taxon>Liparidae</taxon>
        <taxon>Liparis</taxon>
    </lineage>
</organism>
<keyword evidence="2" id="KW-1185">Reference proteome</keyword>
<protein>
    <submittedName>
        <fullName evidence="1">Arginyl-tRNA--protein transferase 1</fullName>
    </submittedName>
</protein>
<gene>
    <name evidence="1" type="primary">Ate1</name>
    <name evidence="1" type="ORF">EYF80_056373</name>
</gene>
<dbReference type="GO" id="GO:0004057">
    <property type="term" value="F:arginyl-tRNA--protein transferase activity"/>
    <property type="evidence" value="ECO:0007669"/>
    <property type="project" value="TreeGrafter"/>
</dbReference>
<evidence type="ECO:0000313" key="1">
    <source>
        <dbReference type="EMBL" id="TNN33467.1"/>
    </source>
</evidence>
<evidence type="ECO:0000313" key="2">
    <source>
        <dbReference type="Proteomes" id="UP000314294"/>
    </source>
</evidence>
<sequence>MSERTTNTVYFLCTASTASSSFLRVRLVRCTPPSPQFKASFDASYQVYKLYQMAVHQDPPDKPSESQVRLVPVSFEDPGFSASYQQSVALYAGYQMAVHGDDPSECSESEVLHGYRSAPVLRPALHTARSTCTCSSSLTSSGQAAYCTLLNTSSRSQHVRAPPAASTRGAVWAVCRQCVGSV</sequence>
<dbReference type="InterPro" id="IPR030700">
    <property type="entry name" value="N-end_Aminoacyl_Trfase"/>
</dbReference>
<dbReference type="PANTHER" id="PTHR21367:SF1">
    <property type="entry name" value="ARGINYL-TRNA--PROTEIN TRANSFERASE 1"/>
    <property type="match status" value="1"/>
</dbReference>
<keyword evidence="1" id="KW-0808">Transferase</keyword>
<dbReference type="OrthoDB" id="74183at2759"/>
<dbReference type="EMBL" id="SRLO01002237">
    <property type="protein sequence ID" value="TNN33467.1"/>
    <property type="molecule type" value="Genomic_DNA"/>
</dbReference>
<dbReference type="Proteomes" id="UP000314294">
    <property type="component" value="Unassembled WGS sequence"/>
</dbReference>
<proteinExistence type="predicted"/>